<evidence type="ECO:0000256" key="4">
    <source>
        <dbReference type="PROSITE-ProRule" id="PRU00335"/>
    </source>
</evidence>
<evidence type="ECO:0000256" key="2">
    <source>
        <dbReference type="ARBA" id="ARBA00023125"/>
    </source>
</evidence>
<evidence type="ECO:0000256" key="3">
    <source>
        <dbReference type="ARBA" id="ARBA00023163"/>
    </source>
</evidence>
<dbReference type="Proteomes" id="UP000054870">
    <property type="component" value="Unassembled WGS sequence"/>
</dbReference>
<proteinExistence type="predicted"/>
<keyword evidence="1" id="KW-0805">Transcription regulation</keyword>
<comment type="caution">
    <text evidence="6">The sequence shown here is derived from an EMBL/GenBank/DDBJ whole genome shotgun (WGS) entry which is preliminary data.</text>
</comment>
<dbReference type="InterPro" id="IPR036271">
    <property type="entry name" value="Tet_transcr_reg_TetR-rel_C_sf"/>
</dbReference>
<evidence type="ECO:0000259" key="5">
    <source>
        <dbReference type="PROSITE" id="PS50977"/>
    </source>
</evidence>
<keyword evidence="3" id="KW-0804">Transcription</keyword>
<dbReference type="InterPro" id="IPR009057">
    <property type="entry name" value="Homeodomain-like_sf"/>
</dbReference>
<dbReference type="GO" id="GO:0003677">
    <property type="term" value="F:DNA binding"/>
    <property type="evidence" value="ECO:0007669"/>
    <property type="project" value="UniProtKB-UniRule"/>
</dbReference>
<evidence type="ECO:0000256" key="1">
    <source>
        <dbReference type="ARBA" id="ARBA00023015"/>
    </source>
</evidence>
<feature type="DNA-binding region" description="H-T-H motif" evidence="4">
    <location>
        <begin position="36"/>
        <end position="55"/>
    </location>
</feature>
<dbReference type="AlphaFoldDB" id="A0A158C374"/>
<dbReference type="RefSeq" id="WP_061126187.1">
    <property type="nucleotide sequence ID" value="NZ_FCOF02000022.1"/>
</dbReference>
<dbReference type="Gene3D" id="1.10.357.10">
    <property type="entry name" value="Tetracycline Repressor, domain 2"/>
    <property type="match status" value="1"/>
</dbReference>
<dbReference type="SUPFAM" id="SSF46689">
    <property type="entry name" value="Homeodomain-like"/>
    <property type="match status" value="1"/>
</dbReference>
<dbReference type="OrthoDB" id="7252896at2"/>
<dbReference type="SUPFAM" id="SSF48498">
    <property type="entry name" value="Tetracyclin repressor-like, C-terminal domain"/>
    <property type="match status" value="1"/>
</dbReference>
<gene>
    <name evidence="6" type="ORF">AWB75_04412</name>
</gene>
<dbReference type="InterPro" id="IPR001647">
    <property type="entry name" value="HTH_TetR"/>
</dbReference>
<protein>
    <submittedName>
        <fullName evidence="6">TetR family regulatory protein</fullName>
    </submittedName>
</protein>
<keyword evidence="2 4" id="KW-0238">DNA-binding</keyword>
<evidence type="ECO:0000313" key="7">
    <source>
        <dbReference type="Proteomes" id="UP000054870"/>
    </source>
</evidence>
<dbReference type="PANTHER" id="PTHR47506:SF6">
    <property type="entry name" value="HTH-TYPE TRANSCRIPTIONAL REPRESSOR NEMR"/>
    <property type="match status" value="1"/>
</dbReference>
<organism evidence="6 7">
    <name type="scientific">Caballeronia catudaia</name>
    <dbReference type="NCBI Taxonomy" id="1777136"/>
    <lineage>
        <taxon>Bacteria</taxon>
        <taxon>Pseudomonadati</taxon>
        <taxon>Pseudomonadota</taxon>
        <taxon>Betaproteobacteria</taxon>
        <taxon>Burkholderiales</taxon>
        <taxon>Burkholderiaceae</taxon>
        <taxon>Caballeronia</taxon>
    </lineage>
</organism>
<reference evidence="6" key="1">
    <citation type="submission" date="2016-01" db="EMBL/GenBank/DDBJ databases">
        <authorList>
            <person name="Peeters C."/>
        </authorList>
    </citation>
    <scope>NUCLEOTIDE SEQUENCE [LARGE SCALE GENOMIC DNA]</scope>
    <source>
        <strain evidence="6">LMG 29318</strain>
    </source>
</reference>
<dbReference type="PANTHER" id="PTHR47506">
    <property type="entry name" value="TRANSCRIPTIONAL REGULATORY PROTEIN"/>
    <property type="match status" value="1"/>
</dbReference>
<feature type="domain" description="HTH tetR-type" evidence="5">
    <location>
        <begin position="13"/>
        <end position="73"/>
    </location>
</feature>
<evidence type="ECO:0000313" key="6">
    <source>
        <dbReference type="EMBL" id="SAK76701.1"/>
    </source>
</evidence>
<dbReference type="Pfam" id="PF00440">
    <property type="entry name" value="TetR_N"/>
    <property type="match status" value="1"/>
</dbReference>
<name>A0A158C374_9BURK</name>
<accession>A0A158C374</accession>
<keyword evidence="7" id="KW-1185">Reference proteome</keyword>
<sequence>MKPKRLTREQRRNQTRDSLLFAARDIFSTKGFTAASVEDIAAAAGYTRGAFYSNFEGKSDLLLELLQRDHEEVQAESQRNFDLLTAREGGMVESSDCARLLGNRPASFFLWIEAKMYAARDARFRAQLCTLLRKKRAHTATCISSIIARNGTQFSLSADTLALALLALGEGLQSWRVADPYEVPGEQLDELVCGFLAFIGSGAADRHTSSVFFEAAVPPRSR</sequence>
<dbReference type="EMBL" id="FCOF02000022">
    <property type="protein sequence ID" value="SAK76701.1"/>
    <property type="molecule type" value="Genomic_DNA"/>
</dbReference>
<dbReference type="PROSITE" id="PS50977">
    <property type="entry name" value="HTH_TETR_2"/>
    <property type="match status" value="1"/>
</dbReference>
<dbReference type="PRINTS" id="PR00455">
    <property type="entry name" value="HTHTETR"/>
</dbReference>